<gene>
    <name evidence="1" type="ORF">GO485_07285</name>
    <name evidence="2" type="ORF">IP92_05274</name>
</gene>
<reference evidence="2" key="2">
    <citation type="submission" date="2019-07" db="EMBL/GenBank/DDBJ databases">
        <authorList>
            <person name="Whitman W."/>
            <person name="Huntemann M."/>
            <person name="Clum A."/>
            <person name="Pillay M."/>
            <person name="Palaniappan K."/>
            <person name="Varghese N."/>
            <person name="Mikhailova N."/>
            <person name="Stamatis D."/>
            <person name="Reddy T."/>
            <person name="Daum C."/>
            <person name="Shapiro N."/>
            <person name="Ivanova N."/>
            <person name="Kyrpides N."/>
            <person name="Woyke T."/>
        </authorList>
    </citation>
    <scope>NUCLEOTIDE SEQUENCE</scope>
    <source>
        <strain evidence="2">CGMCC 1.10685</strain>
    </source>
</reference>
<dbReference type="AlphaFoldDB" id="A0A562PFC6"/>
<protein>
    <recommendedName>
        <fullName evidence="5">Heparinase</fullName>
    </recommendedName>
</protein>
<evidence type="ECO:0000313" key="4">
    <source>
        <dbReference type="Proteomes" id="UP000437862"/>
    </source>
</evidence>
<evidence type="ECO:0000313" key="3">
    <source>
        <dbReference type="Proteomes" id="UP000315112"/>
    </source>
</evidence>
<evidence type="ECO:0008006" key="5">
    <source>
        <dbReference type="Google" id="ProtNLM"/>
    </source>
</evidence>
<reference evidence="1 4" key="3">
    <citation type="submission" date="2019-12" db="EMBL/GenBank/DDBJ databases">
        <title>Draft Genome Sequences of Six Type Strains of the Genus Massilia.</title>
        <authorList>
            <person name="Miess H."/>
            <person name="Frediansyah A."/>
            <person name="Goeker M."/>
            <person name="Gross H."/>
        </authorList>
    </citation>
    <scope>NUCLEOTIDE SEQUENCE [LARGE SCALE GENOMIC DNA]</scope>
    <source>
        <strain evidence="1 4">DSM 26639</strain>
    </source>
</reference>
<proteinExistence type="predicted"/>
<name>A0A562PFC6_9BURK</name>
<evidence type="ECO:0000313" key="2">
    <source>
        <dbReference type="EMBL" id="TWI42940.1"/>
    </source>
</evidence>
<sequence>MVSAVLAAALAAARSQLNRRIEMARHAGPGFDGATLSAFIEQAVDPVAQAVAQCDAARVTAAVVAALDTALLVGAADPAQAARTAQVCELWRVLAQPCGALLATAPAQVLGMLTNAWLYVAAHGGRGAQWRTDMAALAAQAGDTRQLAALGQLLAWRAGMAHLRGGALAAAAGLPEALALAAVGLPPSSDWASSAAALAEDPWWNARDADVACGAFAGLGGAFAMPPALRPWGDGFVVDGGERHHLLLADRHGAVLLGASAAEYAAAAPRGDHPEVKLERGQLRLGTRTIALDLPPDGLRITCNHHTVAVTSPYTHAIRLLPLP</sequence>
<dbReference type="OrthoDB" id="976092at2"/>
<dbReference type="EMBL" id="CP046904">
    <property type="protein sequence ID" value="QGZ38869.1"/>
    <property type="molecule type" value="Genomic_DNA"/>
</dbReference>
<evidence type="ECO:0000313" key="1">
    <source>
        <dbReference type="EMBL" id="QGZ38869.1"/>
    </source>
</evidence>
<reference evidence="2 3" key="1">
    <citation type="journal article" date="2015" name="Stand. Genomic Sci.">
        <title>Genomic Encyclopedia of Bacterial and Archaeal Type Strains, Phase III: the genomes of soil and plant-associated and newly described type strains.</title>
        <authorList>
            <person name="Whitman W.B."/>
            <person name="Woyke T."/>
            <person name="Klenk H.P."/>
            <person name="Zhou Y."/>
            <person name="Lilburn T.G."/>
            <person name="Beck B.J."/>
            <person name="De Vos P."/>
            <person name="Vandamme P."/>
            <person name="Eisen J.A."/>
            <person name="Garrity G."/>
            <person name="Hugenholtz P."/>
            <person name="Kyrpides N.C."/>
        </authorList>
    </citation>
    <scope>NUCLEOTIDE SEQUENCE [LARGE SCALE GENOMIC DNA]</scope>
    <source>
        <strain evidence="2 3">CGMCC 1.10685</strain>
    </source>
</reference>
<keyword evidence="4" id="KW-1185">Reference proteome</keyword>
<dbReference type="Proteomes" id="UP000437862">
    <property type="component" value="Chromosome"/>
</dbReference>
<organism evidence="2 3">
    <name type="scientific">Pseudoduganella flava</name>
    <dbReference type="NCBI Taxonomy" id="871742"/>
    <lineage>
        <taxon>Bacteria</taxon>
        <taxon>Pseudomonadati</taxon>
        <taxon>Pseudomonadota</taxon>
        <taxon>Betaproteobacteria</taxon>
        <taxon>Burkholderiales</taxon>
        <taxon>Oxalobacteraceae</taxon>
        <taxon>Telluria group</taxon>
        <taxon>Pseudoduganella</taxon>
    </lineage>
</organism>
<dbReference type="EMBL" id="VLKW01000013">
    <property type="protein sequence ID" value="TWI42940.1"/>
    <property type="molecule type" value="Genomic_DNA"/>
</dbReference>
<dbReference type="RefSeq" id="WP_158206697.1">
    <property type="nucleotide sequence ID" value="NZ_CP046904.1"/>
</dbReference>
<dbReference type="Proteomes" id="UP000315112">
    <property type="component" value="Unassembled WGS sequence"/>
</dbReference>
<accession>A0A562PFC6</accession>